<name>A0A147EYL2_MICTE</name>
<organism evidence="2 3">
    <name type="scientific">Microbacterium testaceum</name>
    <name type="common">Aureobacterium testaceum</name>
    <name type="synonym">Brevibacterium testaceum</name>
    <dbReference type="NCBI Taxonomy" id="2033"/>
    <lineage>
        <taxon>Bacteria</taxon>
        <taxon>Bacillati</taxon>
        <taxon>Actinomycetota</taxon>
        <taxon>Actinomycetes</taxon>
        <taxon>Micrococcales</taxon>
        <taxon>Microbacteriaceae</taxon>
        <taxon>Microbacterium</taxon>
    </lineage>
</organism>
<dbReference type="SUPFAM" id="SSF55729">
    <property type="entry name" value="Acyl-CoA N-acyltransferases (Nat)"/>
    <property type="match status" value="1"/>
</dbReference>
<accession>A0A147EYL2</accession>
<evidence type="ECO:0000313" key="3">
    <source>
        <dbReference type="Proteomes" id="UP000075025"/>
    </source>
</evidence>
<feature type="domain" description="N-acetyltransferase" evidence="1">
    <location>
        <begin position="7"/>
        <end position="151"/>
    </location>
</feature>
<evidence type="ECO:0000259" key="1">
    <source>
        <dbReference type="PROSITE" id="PS51186"/>
    </source>
</evidence>
<dbReference type="GO" id="GO:0016747">
    <property type="term" value="F:acyltransferase activity, transferring groups other than amino-acyl groups"/>
    <property type="evidence" value="ECO:0007669"/>
    <property type="project" value="InterPro"/>
</dbReference>
<dbReference type="OrthoDB" id="9797990at2"/>
<dbReference type="PROSITE" id="PS51186">
    <property type="entry name" value="GNAT"/>
    <property type="match status" value="1"/>
</dbReference>
<dbReference type="Gene3D" id="3.40.630.30">
    <property type="match status" value="1"/>
</dbReference>
<dbReference type="RefSeq" id="WP_058623244.1">
    <property type="nucleotide sequence ID" value="NZ_LDRT01000034.1"/>
</dbReference>
<dbReference type="AlphaFoldDB" id="A0A147EYL2"/>
<sequence length="231" mass="25470">MSLPRPIDIHELTTVDDVHTAAAVFDAVWVGDRATMPANILRALEHSGNYVVGLFDEGRMIGASAAFFGPPADRSMHSHITGVLPGYQGRGLGRQLKSHQREWALARGVGRITWTFDPLIARNAHFNLAILGTRVTDYLVNQYGEMPDDVNRGDESDRLMISWALAEPPAPTPADDTVRAVVEIPDDIEALRRTDPPAAAAWRVRVRDELRGQLASGRRIGGFDRRGYLIV</sequence>
<dbReference type="InterPro" id="IPR038764">
    <property type="entry name" value="GNAT_N_AcTrfase_prd"/>
</dbReference>
<comment type="caution">
    <text evidence="2">The sequence shown here is derived from an EMBL/GenBank/DDBJ whole genome shotgun (WGS) entry which is preliminary data.</text>
</comment>
<reference evidence="2 3" key="1">
    <citation type="journal article" date="2016" name="Front. Microbiol.">
        <title>Genomic Resource of Rice Seed Associated Bacteria.</title>
        <authorList>
            <person name="Midha S."/>
            <person name="Bansal K."/>
            <person name="Sharma S."/>
            <person name="Kumar N."/>
            <person name="Patil P.P."/>
            <person name="Chaudhry V."/>
            <person name="Patil P.B."/>
        </authorList>
    </citation>
    <scope>NUCLEOTIDE SEQUENCE [LARGE SCALE GENOMIC DNA]</scope>
    <source>
        <strain evidence="2 3">NS220</strain>
    </source>
</reference>
<dbReference type="InterPro" id="IPR016181">
    <property type="entry name" value="Acyl_CoA_acyltransferase"/>
</dbReference>
<gene>
    <name evidence="2" type="ORF">NS220_06350</name>
</gene>
<dbReference type="PATRIC" id="fig|2033.6.peg.2245"/>
<dbReference type="Proteomes" id="UP000075025">
    <property type="component" value="Unassembled WGS sequence"/>
</dbReference>
<dbReference type="PANTHER" id="PTHR41700">
    <property type="entry name" value="GCN5-RELATED N-ACETYLTRANSFERASE"/>
    <property type="match status" value="1"/>
</dbReference>
<dbReference type="EMBL" id="LDRT01000034">
    <property type="protein sequence ID" value="KTR95351.1"/>
    <property type="molecule type" value="Genomic_DNA"/>
</dbReference>
<protein>
    <recommendedName>
        <fullName evidence="1">N-acetyltransferase domain-containing protein</fullName>
    </recommendedName>
</protein>
<dbReference type="Pfam" id="PF00583">
    <property type="entry name" value="Acetyltransf_1"/>
    <property type="match status" value="1"/>
</dbReference>
<dbReference type="InterPro" id="IPR000182">
    <property type="entry name" value="GNAT_dom"/>
</dbReference>
<dbReference type="PANTHER" id="PTHR41700:SF1">
    <property type="entry name" value="N-ACETYLTRANSFERASE DOMAIN-CONTAINING PROTEIN"/>
    <property type="match status" value="1"/>
</dbReference>
<proteinExistence type="predicted"/>
<dbReference type="CDD" id="cd04301">
    <property type="entry name" value="NAT_SF"/>
    <property type="match status" value="1"/>
</dbReference>
<evidence type="ECO:0000313" key="2">
    <source>
        <dbReference type="EMBL" id="KTR95351.1"/>
    </source>
</evidence>